<keyword evidence="1" id="KW-0175">Coiled coil</keyword>
<evidence type="ECO:0000256" key="1">
    <source>
        <dbReference type="SAM" id="Coils"/>
    </source>
</evidence>
<feature type="coiled-coil region" evidence="1">
    <location>
        <begin position="162"/>
        <end position="189"/>
    </location>
</feature>
<feature type="domain" description="DUF4369" evidence="2">
    <location>
        <begin position="45"/>
        <end position="143"/>
    </location>
</feature>
<comment type="caution">
    <text evidence="3">The sequence shown here is derived from an EMBL/GenBank/DDBJ whole genome shotgun (WGS) entry which is preliminary data.</text>
</comment>
<dbReference type="AlphaFoldDB" id="A0A3D5J243"/>
<proteinExistence type="predicted"/>
<evidence type="ECO:0000259" key="2">
    <source>
        <dbReference type="Pfam" id="PF14289"/>
    </source>
</evidence>
<evidence type="ECO:0000313" key="4">
    <source>
        <dbReference type="Proteomes" id="UP000264330"/>
    </source>
</evidence>
<protein>
    <recommendedName>
        <fullName evidence="2">DUF4369 domain-containing protein</fullName>
    </recommendedName>
</protein>
<reference evidence="3 4" key="1">
    <citation type="journal article" date="2018" name="Nat. Biotechnol.">
        <title>A standardized bacterial taxonomy based on genome phylogeny substantially revises the tree of life.</title>
        <authorList>
            <person name="Parks D.H."/>
            <person name="Chuvochina M."/>
            <person name="Waite D.W."/>
            <person name="Rinke C."/>
            <person name="Skarshewski A."/>
            <person name="Chaumeil P.A."/>
            <person name="Hugenholtz P."/>
        </authorList>
    </citation>
    <scope>NUCLEOTIDE SEQUENCE [LARGE SCALE GENOMIC DNA]</scope>
    <source>
        <strain evidence="3">UBA9359</strain>
    </source>
</reference>
<dbReference type="EMBL" id="DPMF01000233">
    <property type="protein sequence ID" value="HCV81336.1"/>
    <property type="molecule type" value="Genomic_DNA"/>
</dbReference>
<accession>A0A3D5J243</accession>
<dbReference type="InterPro" id="IPR025380">
    <property type="entry name" value="DUF4369"/>
</dbReference>
<name>A0A3D5J243_9FLAO</name>
<evidence type="ECO:0000313" key="3">
    <source>
        <dbReference type="EMBL" id="HCV81336.1"/>
    </source>
</evidence>
<dbReference type="Proteomes" id="UP000264330">
    <property type="component" value="Unassembled WGS sequence"/>
</dbReference>
<gene>
    <name evidence="3" type="ORF">DGQ38_09835</name>
</gene>
<sequence length="269" mass="31460">MIRKIENYKIFALLKNLYNTMKKISLLLLTVLSIIACSQKETNLKVSGNIKGLKKGTLYLQMIEDTSLVNVDSVTINGDSNFLLQANIDSPQIMYLYLNKVDNSEFDDRLDFFADEGETKINTSLEKFESDAKITGSKNQEKLVEYRKMMSRFNDSNLDIIKENFEAQKAEDEEKLIELDNRYERLLKRKYLYTVNFALNNKNLELAPYLALSEVFDANIKYLDTIYNSLEKDVQKSKYGKQLKRFLKERRKEEKLEEKIEADNEENNS</sequence>
<organism evidence="3 4">
    <name type="scientific">Zunongwangia profunda</name>
    <dbReference type="NCBI Taxonomy" id="398743"/>
    <lineage>
        <taxon>Bacteria</taxon>
        <taxon>Pseudomonadati</taxon>
        <taxon>Bacteroidota</taxon>
        <taxon>Flavobacteriia</taxon>
        <taxon>Flavobacteriales</taxon>
        <taxon>Flavobacteriaceae</taxon>
        <taxon>Zunongwangia</taxon>
    </lineage>
</organism>
<dbReference type="Pfam" id="PF14289">
    <property type="entry name" value="DUF4369"/>
    <property type="match status" value="1"/>
</dbReference>